<reference evidence="1" key="1">
    <citation type="submission" date="2019-10" db="EMBL/GenBank/DDBJ databases">
        <authorList>
            <consortium name="DOE Joint Genome Institute"/>
            <person name="Kuo A."/>
            <person name="Miyauchi S."/>
            <person name="Kiss E."/>
            <person name="Drula E."/>
            <person name="Kohler A."/>
            <person name="Sanchez-Garcia M."/>
            <person name="Andreopoulos B."/>
            <person name="Barry K.W."/>
            <person name="Bonito G."/>
            <person name="Buee M."/>
            <person name="Carver A."/>
            <person name="Chen C."/>
            <person name="Cichocki N."/>
            <person name="Clum A."/>
            <person name="Culley D."/>
            <person name="Crous P.W."/>
            <person name="Fauchery L."/>
            <person name="Girlanda M."/>
            <person name="Hayes R."/>
            <person name="Keri Z."/>
            <person name="Labutti K."/>
            <person name="Lipzen A."/>
            <person name="Lombard V."/>
            <person name="Magnuson J."/>
            <person name="Maillard F."/>
            <person name="Morin E."/>
            <person name="Murat C."/>
            <person name="Nolan M."/>
            <person name="Ohm R."/>
            <person name="Pangilinan J."/>
            <person name="Pereira M."/>
            <person name="Perotto S."/>
            <person name="Peter M."/>
            <person name="Riley R."/>
            <person name="Sitrit Y."/>
            <person name="Stielow B."/>
            <person name="Szollosi G."/>
            <person name="Zifcakova L."/>
            <person name="Stursova M."/>
            <person name="Spatafora J.W."/>
            <person name="Tedersoo L."/>
            <person name="Vaario L.-M."/>
            <person name="Yamada A."/>
            <person name="Yan M."/>
            <person name="Wang P."/>
            <person name="Xu J."/>
            <person name="Bruns T."/>
            <person name="Baldrian P."/>
            <person name="Vilgalys R."/>
            <person name="Henrissat B."/>
            <person name="Grigoriev I.V."/>
            <person name="Hibbett D."/>
            <person name="Nagy L.G."/>
            <person name="Martin F.M."/>
        </authorList>
    </citation>
    <scope>NUCLEOTIDE SEQUENCE</scope>
    <source>
        <strain evidence="1">P2</strain>
    </source>
</reference>
<keyword evidence="2" id="KW-1185">Reference proteome</keyword>
<reference evidence="1" key="2">
    <citation type="journal article" date="2020" name="Nat. Commun.">
        <title>Large-scale genome sequencing of mycorrhizal fungi provides insights into the early evolution of symbiotic traits.</title>
        <authorList>
            <person name="Miyauchi S."/>
            <person name="Kiss E."/>
            <person name="Kuo A."/>
            <person name="Drula E."/>
            <person name="Kohler A."/>
            <person name="Sanchez-Garcia M."/>
            <person name="Morin E."/>
            <person name="Andreopoulos B."/>
            <person name="Barry K.W."/>
            <person name="Bonito G."/>
            <person name="Buee M."/>
            <person name="Carver A."/>
            <person name="Chen C."/>
            <person name="Cichocki N."/>
            <person name="Clum A."/>
            <person name="Culley D."/>
            <person name="Crous P.W."/>
            <person name="Fauchery L."/>
            <person name="Girlanda M."/>
            <person name="Hayes R.D."/>
            <person name="Keri Z."/>
            <person name="LaButti K."/>
            <person name="Lipzen A."/>
            <person name="Lombard V."/>
            <person name="Magnuson J."/>
            <person name="Maillard F."/>
            <person name="Murat C."/>
            <person name="Nolan M."/>
            <person name="Ohm R.A."/>
            <person name="Pangilinan J."/>
            <person name="Pereira M.F."/>
            <person name="Perotto S."/>
            <person name="Peter M."/>
            <person name="Pfister S."/>
            <person name="Riley R."/>
            <person name="Sitrit Y."/>
            <person name="Stielow J.B."/>
            <person name="Szollosi G."/>
            <person name="Zifcakova L."/>
            <person name="Stursova M."/>
            <person name="Spatafora J.W."/>
            <person name="Tedersoo L."/>
            <person name="Vaario L.M."/>
            <person name="Yamada A."/>
            <person name="Yan M."/>
            <person name="Wang P."/>
            <person name="Xu J."/>
            <person name="Bruns T."/>
            <person name="Baldrian P."/>
            <person name="Vilgalys R."/>
            <person name="Dunand C."/>
            <person name="Henrissat B."/>
            <person name="Grigoriev I.V."/>
            <person name="Hibbett D."/>
            <person name="Nagy L.G."/>
            <person name="Martin F.M."/>
        </authorList>
    </citation>
    <scope>NUCLEOTIDE SEQUENCE</scope>
    <source>
        <strain evidence="1">P2</strain>
    </source>
</reference>
<feature type="non-terminal residue" evidence="1">
    <location>
        <position position="1"/>
    </location>
</feature>
<organism evidence="1 2">
    <name type="scientific">Thelephora ganbajun</name>
    <name type="common">Ganba fungus</name>
    <dbReference type="NCBI Taxonomy" id="370292"/>
    <lineage>
        <taxon>Eukaryota</taxon>
        <taxon>Fungi</taxon>
        <taxon>Dikarya</taxon>
        <taxon>Basidiomycota</taxon>
        <taxon>Agaricomycotina</taxon>
        <taxon>Agaricomycetes</taxon>
        <taxon>Thelephorales</taxon>
        <taxon>Thelephoraceae</taxon>
        <taxon>Thelephora</taxon>
    </lineage>
</organism>
<gene>
    <name evidence="1" type="ORF">BDM02DRAFT_3094244</name>
</gene>
<comment type="caution">
    <text evidence="1">The sequence shown here is derived from an EMBL/GenBank/DDBJ whole genome shotgun (WGS) entry which is preliminary data.</text>
</comment>
<sequence length="285" mass="30708">LVVRESESRRQLESLVSEKAESDILVNTLQNRVASLDEEVGKLRRQVHELQQESAAKEVTVTQLNKWREQDKEDIKGLNIALDSKQQELELLKRKMGVRGTAGSTPAPASHKRESSIFNTPTVIRPPSALSDSSKDGGGKKRTIETPSTIKTLAKSVRVNGSTMSTVTKAVNRLEGSMGAPPLSAGRKVSGPVGTPFRQPTIHSRSTSTSLSSSTSMPKPAAHQRRVSNLDPVTPVRPKTSLASNGSRSGGSSPTLSEKENNRSLVSVKTAVQKESTTKRTVVPT</sequence>
<protein>
    <submittedName>
        <fullName evidence="1">Uncharacterized protein</fullName>
    </submittedName>
</protein>
<evidence type="ECO:0000313" key="2">
    <source>
        <dbReference type="Proteomes" id="UP000886501"/>
    </source>
</evidence>
<name>A0ACB6ZIW4_THEGA</name>
<accession>A0ACB6ZIW4</accession>
<dbReference type="Proteomes" id="UP000886501">
    <property type="component" value="Unassembled WGS sequence"/>
</dbReference>
<evidence type="ECO:0000313" key="1">
    <source>
        <dbReference type="EMBL" id="KAF9649720.1"/>
    </source>
</evidence>
<dbReference type="EMBL" id="MU117994">
    <property type="protein sequence ID" value="KAF9649720.1"/>
    <property type="molecule type" value="Genomic_DNA"/>
</dbReference>
<proteinExistence type="predicted"/>